<reference evidence="16" key="1">
    <citation type="journal article" date="2019" name="Int. J. Syst. Evol. Microbiol.">
        <title>The Global Catalogue of Microorganisms (GCM) 10K type strain sequencing project: providing services to taxonomists for standard genome sequencing and annotation.</title>
        <authorList>
            <consortium name="The Broad Institute Genomics Platform"/>
            <consortium name="The Broad Institute Genome Sequencing Center for Infectious Disease"/>
            <person name="Wu L."/>
            <person name="Ma J."/>
        </authorList>
    </citation>
    <scope>NUCLEOTIDE SEQUENCE [LARGE SCALE GENOMIC DNA]</scope>
    <source>
        <strain evidence="16">CGMCC-1.15741</strain>
    </source>
</reference>
<dbReference type="InterPro" id="IPR008731">
    <property type="entry name" value="PTS_EIN"/>
</dbReference>
<keyword evidence="16" id="KW-1185">Reference proteome</keyword>
<dbReference type="Gene3D" id="1.10.274.10">
    <property type="entry name" value="PtsI, HPr-binding domain"/>
    <property type="match status" value="1"/>
</dbReference>
<dbReference type="InterPro" id="IPR036618">
    <property type="entry name" value="PtsI_HPr-bd_sf"/>
</dbReference>
<dbReference type="Proteomes" id="UP001596303">
    <property type="component" value="Unassembled WGS sequence"/>
</dbReference>
<dbReference type="NCBIfam" id="TIGR01417">
    <property type="entry name" value="PTS_I_fam"/>
    <property type="match status" value="1"/>
</dbReference>
<dbReference type="SUPFAM" id="SSF51621">
    <property type="entry name" value="Phosphoenolpyruvate/pyruvate domain"/>
    <property type="match status" value="1"/>
</dbReference>
<comment type="catalytic activity">
    <reaction evidence="1">
        <text>L-histidyl-[protein] + phosphoenolpyruvate = N(pros)-phospho-L-histidyl-[protein] + pyruvate</text>
        <dbReference type="Rhea" id="RHEA:23880"/>
        <dbReference type="Rhea" id="RHEA-COMP:9745"/>
        <dbReference type="Rhea" id="RHEA-COMP:9746"/>
        <dbReference type="ChEBI" id="CHEBI:15361"/>
        <dbReference type="ChEBI" id="CHEBI:29979"/>
        <dbReference type="ChEBI" id="CHEBI:58702"/>
        <dbReference type="ChEBI" id="CHEBI:64837"/>
        <dbReference type="EC" id="2.7.3.9"/>
    </reaction>
</comment>
<evidence type="ECO:0000256" key="3">
    <source>
        <dbReference type="ARBA" id="ARBA00004496"/>
    </source>
</evidence>
<comment type="subcellular location">
    <subcellularLocation>
        <location evidence="3">Cytoplasm</location>
    </subcellularLocation>
</comment>
<evidence type="ECO:0000256" key="5">
    <source>
        <dbReference type="ARBA" id="ARBA00012232"/>
    </source>
</evidence>
<evidence type="ECO:0000256" key="2">
    <source>
        <dbReference type="ARBA" id="ARBA00001946"/>
    </source>
</evidence>
<dbReference type="Pfam" id="PF05524">
    <property type="entry name" value="PEP-utilisers_N"/>
    <property type="match status" value="1"/>
</dbReference>
<comment type="similarity">
    <text evidence="4">Belongs to the PEP-utilizing enzyme family.</text>
</comment>
<dbReference type="Gene3D" id="3.50.30.10">
    <property type="entry name" value="Phosphohistidine domain"/>
    <property type="match status" value="1"/>
</dbReference>
<dbReference type="EMBL" id="JBHSSW010000012">
    <property type="protein sequence ID" value="MFC6198485.1"/>
    <property type="molecule type" value="Genomic_DNA"/>
</dbReference>
<evidence type="ECO:0000256" key="8">
    <source>
        <dbReference type="ARBA" id="ARBA00022597"/>
    </source>
</evidence>
<dbReference type="Gene3D" id="3.20.20.60">
    <property type="entry name" value="Phosphoenolpyruvate-binding domains"/>
    <property type="match status" value="1"/>
</dbReference>
<evidence type="ECO:0000313" key="15">
    <source>
        <dbReference type="EMBL" id="MFC6198485.1"/>
    </source>
</evidence>
<dbReference type="SUPFAM" id="SSF52009">
    <property type="entry name" value="Phosphohistidine domain"/>
    <property type="match status" value="1"/>
</dbReference>
<dbReference type="InterPro" id="IPR040442">
    <property type="entry name" value="Pyrv_kinase-like_dom_sf"/>
</dbReference>
<dbReference type="Pfam" id="PF00391">
    <property type="entry name" value="PEP-utilizers"/>
    <property type="match status" value="1"/>
</dbReference>
<evidence type="ECO:0000256" key="10">
    <source>
        <dbReference type="ARBA" id="ARBA00022683"/>
    </source>
</evidence>
<dbReference type="EC" id="2.7.3.9" evidence="5"/>
<keyword evidence="9 15" id="KW-0808">Transferase</keyword>
<dbReference type="InterPro" id="IPR015813">
    <property type="entry name" value="Pyrv/PenolPyrv_kinase-like_dom"/>
</dbReference>
<dbReference type="InterPro" id="IPR029016">
    <property type="entry name" value="GAF-like_dom_sf"/>
</dbReference>
<dbReference type="PANTHER" id="PTHR46244:SF6">
    <property type="entry name" value="PHOSPHOENOLPYRUVATE-PROTEIN PHOSPHOTRANSFERASE"/>
    <property type="match status" value="1"/>
</dbReference>
<dbReference type="PANTHER" id="PTHR46244">
    <property type="entry name" value="PHOSPHOENOLPYRUVATE-PROTEIN PHOSPHOTRANSFERASE"/>
    <property type="match status" value="1"/>
</dbReference>
<evidence type="ECO:0000256" key="4">
    <source>
        <dbReference type="ARBA" id="ARBA00007837"/>
    </source>
</evidence>
<keyword evidence="8" id="KW-0762">Sugar transport</keyword>
<evidence type="ECO:0000256" key="13">
    <source>
        <dbReference type="ARBA" id="ARBA00022842"/>
    </source>
</evidence>
<evidence type="ECO:0000256" key="7">
    <source>
        <dbReference type="ARBA" id="ARBA00022490"/>
    </source>
</evidence>
<dbReference type="SUPFAM" id="SSF47831">
    <property type="entry name" value="Enzyme I of the PEP:sugar phosphotransferase system HPr-binding (sub)domain"/>
    <property type="match status" value="1"/>
</dbReference>
<dbReference type="InterPro" id="IPR050499">
    <property type="entry name" value="PEP-utilizing_PTS_enzyme"/>
</dbReference>
<dbReference type="RefSeq" id="WP_377378736.1">
    <property type="nucleotide sequence ID" value="NZ_JBHSSW010000012.1"/>
</dbReference>
<dbReference type="SUPFAM" id="SSF55781">
    <property type="entry name" value="GAF domain-like"/>
    <property type="match status" value="1"/>
</dbReference>
<accession>A0ABW1S9X1</accession>
<dbReference type="InterPro" id="IPR000121">
    <property type="entry name" value="PEP_util_C"/>
</dbReference>
<gene>
    <name evidence="15" type="primary">ptsP</name>
    <name evidence="15" type="ORF">ACFQDM_10355</name>
</gene>
<dbReference type="Pfam" id="PF01590">
    <property type="entry name" value="GAF"/>
    <property type="match status" value="1"/>
</dbReference>
<evidence type="ECO:0000256" key="11">
    <source>
        <dbReference type="ARBA" id="ARBA00022723"/>
    </source>
</evidence>
<evidence type="ECO:0000259" key="14">
    <source>
        <dbReference type="SMART" id="SM00065"/>
    </source>
</evidence>
<dbReference type="InterPro" id="IPR008279">
    <property type="entry name" value="PEP-util_enz_mobile_dom"/>
</dbReference>
<keyword evidence="6" id="KW-0813">Transport</keyword>
<keyword evidence="13" id="KW-0460">Magnesium</keyword>
<dbReference type="PRINTS" id="PR01736">
    <property type="entry name" value="PHPHTRNFRASE"/>
</dbReference>
<proteinExistence type="inferred from homology"/>
<comment type="cofactor">
    <cofactor evidence="2">
        <name>Mg(2+)</name>
        <dbReference type="ChEBI" id="CHEBI:18420"/>
    </cofactor>
</comment>
<name>A0ABW1S9X1_9PROT</name>
<dbReference type="Gene3D" id="3.30.450.40">
    <property type="match status" value="1"/>
</dbReference>
<dbReference type="Pfam" id="PF02896">
    <property type="entry name" value="PEP-utilizers_C"/>
    <property type="match status" value="1"/>
</dbReference>
<dbReference type="InterPro" id="IPR006318">
    <property type="entry name" value="PTS_EI-like"/>
</dbReference>
<dbReference type="InterPro" id="IPR036637">
    <property type="entry name" value="Phosphohistidine_dom_sf"/>
</dbReference>
<keyword evidence="12" id="KW-0418">Kinase</keyword>
<dbReference type="InterPro" id="IPR003018">
    <property type="entry name" value="GAF"/>
</dbReference>
<keyword evidence="11" id="KW-0479">Metal-binding</keyword>
<evidence type="ECO:0000256" key="6">
    <source>
        <dbReference type="ARBA" id="ARBA00022448"/>
    </source>
</evidence>
<evidence type="ECO:0000256" key="9">
    <source>
        <dbReference type="ARBA" id="ARBA00022679"/>
    </source>
</evidence>
<keyword evidence="7" id="KW-0963">Cytoplasm</keyword>
<dbReference type="GO" id="GO:0008965">
    <property type="term" value="F:phosphoenolpyruvate-protein phosphotransferase activity"/>
    <property type="evidence" value="ECO:0007669"/>
    <property type="project" value="UniProtKB-EC"/>
</dbReference>
<evidence type="ECO:0000256" key="1">
    <source>
        <dbReference type="ARBA" id="ARBA00000683"/>
    </source>
</evidence>
<comment type="caution">
    <text evidence="15">The sequence shown here is derived from an EMBL/GenBank/DDBJ whole genome shotgun (WGS) entry which is preliminary data.</text>
</comment>
<evidence type="ECO:0000313" key="16">
    <source>
        <dbReference type="Proteomes" id="UP001596303"/>
    </source>
</evidence>
<feature type="domain" description="GAF" evidence="14">
    <location>
        <begin position="32"/>
        <end position="178"/>
    </location>
</feature>
<organism evidence="15 16">
    <name type="scientific">Ponticaulis profundi</name>
    <dbReference type="NCBI Taxonomy" id="2665222"/>
    <lineage>
        <taxon>Bacteria</taxon>
        <taxon>Pseudomonadati</taxon>
        <taxon>Pseudomonadota</taxon>
        <taxon>Alphaproteobacteria</taxon>
        <taxon>Hyphomonadales</taxon>
        <taxon>Hyphomonadaceae</taxon>
        <taxon>Ponticaulis</taxon>
    </lineage>
</organism>
<sequence length="759" mass="84051">MASADRPHRPFGAVAPRILMTRLRSLMAEGRSLDGRLAGVVELVARSFVADVCSIYLRLENGEFELVATEGLKPDAIKRTRLARNEGLVGLVSSEARPVNVQDAPHHPRFSYRPETGEDPYTSFLGVPILRFGRVIGVLAVQNVVGRIYDEEDIETLQTIAMVLAEVVTTESQSGSEELADVAVRANRPLEIFGRSLSEGLAMGPIHLHDPVVPPAKFFAQDIALEEQRLRTSLEQMRSHLDTIVVQHLSPLAGDTRDILETYRMLAHDPSWAGRLFDAVASGLSAEAAVDRARREHRARLQNATDSYLRERLHDLEDLDNRLLRLLAGHDHSFSNTSLDGAILVARRLGPADLLEYRNAGLKALILEDDSTQSHAVIVARALGLPLIGGVGRIMASVESGDEAIVDGDTGHIYIRPEADIVTLYRDRLAMRSQKLAEFAAIRDLKAITKDGEHVHLFMNAGLGLDVDNLDASGAEGIGLFRTEFQFLVSETLPTLKEQQDYYRNVVETAGDRPVLFRTLDLGGDKLLPSGHQPEENPALGWRSLRFALDKKGLFRRQLRALCRAAEGHTLSVMFPLVTKPDEFREAKALLEKELAFGRKHNHPAPDHIRVGAMIETPAFALSFDELEGEIDFLSVGTNDLHQYFFAADRDNRMLSDRYPIIDRAFLRFLQDVAARANRMGIPVSICGEAAGQPRMALIFALLGFRHLSMPASGVGPVKKTLRSVNLSETLVKFQAALDNKKSDINKDLLNLLKDYVEL</sequence>
<protein>
    <recommendedName>
        <fullName evidence="5">phosphoenolpyruvate--protein phosphotransferase</fullName>
        <ecNumber evidence="5">2.7.3.9</ecNumber>
    </recommendedName>
</protein>
<keyword evidence="10" id="KW-0598">Phosphotransferase system</keyword>
<evidence type="ECO:0000256" key="12">
    <source>
        <dbReference type="ARBA" id="ARBA00022777"/>
    </source>
</evidence>
<dbReference type="SMART" id="SM00065">
    <property type="entry name" value="GAF"/>
    <property type="match status" value="1"/>
</dbReference>